<sequence>MESEPLDRNMILPNSNLLIYGFLQNGQPVYITAPSFLTETQIQLSPINYPPLNHLPDLSPMRIDNRFPESSSNDPDFPPLPQMETWNENLSAINPFAAEGIITNNIEKANAAAEHLASIVSVEDPFVEEAIAQKSKVKHMSQIDNNTPYNGPFSLH</sequence>
<dbReference type="Proteomes" id="UP001187531">
    <property type="component" value="Unassembled WGS sequence"/>
</dbReference>
<name>A0AA88HMF0_ARTSF</name>
<evidence type="ECO:0000256" key="1">
    <source>
        <dbReference type="SAM" id="MobiDB-lite"/>
    </source>
</evidence>
<organism evidence="2 3">
    <name type="scientific">Artemia franciscana</name>
    <name type="common">Brine shrimp</name>
    <name type="synonym">Artemia sanfranciscana</name>
    <dbReference type="NCBI Taxonomy" id="6661"/>
    <lineage>
        <taxon>Eukaryota</taxon>
        <taxon>Metazoa</taxon>
        <taxon>Ecdysozoa</taxon>
        <taxon>Arthropoda</taxon>
        <taxon>Crustacea</taxon>
        <taxon>Branchiopoda</taxon>
        <taxon>Anostraca</taxon>
        <taxon>Artemiidae</taxon>
        <taxon>Artemia</taxon>
    </lineage>
</organism>
<keyword evidence="3" id="KW-1185">Reference proteome</keyword>
<protein>
    <submittedName>
        <fullName evidence="2">Uncharacterized protein</fullName>
    </submittedName>
</protein>
<evidence type="ECO:0000313" key="3">
    <source>
        <dbReference type="Proteomes" id="UP001187531"/>
    </source>
</evidence>
<evidence type="ECO:0000313" key="2">
    <source>
        <dbReference type="EMBL" id="KAK2713843.1"/>
    </source>
</evidence>
<accession>A0AA88HMF0</accession>
<dbReference type="AlphaFoldDB" id="A0AA88HMF0"/>
<reference evidence="2" key="1">
    <citation type="submission" date="2023-07" db="EMBL/GenBank/DDBJ databases">
        <title>Chromosome-level genome assembly of Artemia franciscana.</title>
        <authorList>
            <person name="Jo E."/>
        </authorList>
    </citation>
    <scope>NUCLEOTIDE SEQUENCE</scope>
    <source>
        <tissue evidence="2">Whole body</tissue>
    </source>
</reference>
<gene>
    <name evidence="2" type="ORF">QYM36_009657</name>
</gene>
<dbReference type="EMBL" id="JAVRJZ010000014">
    <property type="protein sequence ID" value="KAK2713843.1"/>
    <property type="molecule type" value="Genomic_DNA"/>
</dbReference>
<proteinExistence type="predicted"/>
<comment type="caution">
    <text evidence="2">The sequence shown here is derived from an EMBL/GenBank/DDBJ whole genome shotgun (WGS) entry which is preliminary data.</text>
</comment>
<feature type="region of interest" description="Disordered" evidence="1">
    <location>
        <begin position="137"/>
        <end position="156"/>
    </location>
</feature>